<dbReference type="GO" id="GO:0046982">
    <property type="term" value="F:protein heterodimerization activity"/>
    <property type="evidence" value="ECO:0007669"/>
    <property type="project" value="InterPro"/>
</dbReference>
<evidence type="ECO:0000256" key="5">
    <source>
        <dbReference type="SAM" id="MobiDB-lite"/>
    </source>
</evidence>
<accession>A0A4Y7JLS9</accession>
<evidence type="ECO:0000256" key="2">
    <source>
        <dbReference type="ARBA" id="ARBA00023015"/>
    </source>
</evidence>
<comment type="similarity">
    <text evidence="1">Belongs to the NFYB/HAP3 subunit family.</text>
</comment>
<dbReference type="AlphaFoldDB" id="A0A4Y7JLS9"/>
<dbReference type="InterPro" id="IPR027113">
    <property type="entry name" value="Transc_fact_NFYB/HAP3"/>
</dbReference>
<protein>
    <recommendedName>
        <fullName evidence="6">Transcription factor CBF/NF-Y/archaeal histone domain-containing protein</fullName>
    </recommendedName>
</protein>
<dbReference type="EMBL" id="CM010719">
    <property type="protein sequence ID" value="RZC60699.1"/>
    <property type="molecule type" value="Genomic_DNA"/>
</dbReference>
<dbReference type="InterPro" id="IPR003958">
    <property type="entry name" value="CBFA_NFYB_domain"/>
</dbReference>
<proteinExistence type="inferred from homology"/>
<sequence>MKVEENKSVGCLRTRLRFVGNCKIGQDSKETVQECVSEFNSFITSKATDKWKKLKRKPLKMEVDAKDLKRGGDGSAKNDGVGFQHRHNFQVT</sequence>
<dbReference type="Gramene" id="RZC60699">
    <property type="protein sequence ID" value="RZC60699"/>
    <property type="gene ID" value="C5167_022453"/>
</dbReference>
<dbReference type="STRING" id="3469.A0A4Y7JLS9"/>
<evidence type="ECO:0000313" key="8">
    <source>
        <dbReference type="Proteomes" id="UP000316621"/>
    </source>
</evidence>
<evidence type="ECO:0000313" key="7">
    <source>
        <dbReference type="EMBL" id="RZC60699.1"/>
    </source>
</evidence>
<evidence type="ECO:0000259" key="6">
    <source>
        <dbReference type="Pfam" id="PF00808"/>
    </source>
</evidence>
<reference evidence="7 8" key="1">
    <citation type="journal article" date="2018" name="Science">
        <title>The opium poppy genome and morphinan production.</title>
        <authorList>
            <person name="Guo L."/>
            <person name="Winzer T."/>
            <person name="Yang X."/>
            <person name="Li Y."/>
            <person name="Ning Z."/>
            <person name="He Z."/>
            <person name="Teodor R."/>
            <person name="Lu Y."/>
            <person name="Bowser T.A."/>
            <person name="Graham I.A."/>
            <person name="Ye K."/>
        </authorList>
    </citation>
    <scope>NUCLEOTIDE SEQUENCE [LARGE SCALE GENOMIC DNA]</scope>
    <source>
        <strain evidence="8">cv. HN1</strain>
        <tissue evidence="7">Leaves</tissue>
    </source>
</reference>
<feature type="region of interest" description="Disordered" evidence="5">
    <location>
        <begin position="65"/>
        <end position="92"/>
    </location>
</feature>
<dbReference type="Proteomes" id="UP000316621">
    <property type="component" value="Chromosome 5"/>
</dbReference>
<keyword evidence="3" id="KW-0238">DNA-binding</keyword>
<dbReference type="Pfam" id="PF00808">
    <property type="entry name" value="CBFD_NFYB_HMF"/>
    <property type="match status" value="1"/>
</dbReference>
<dbReference type="GO" id="GO:0000978">
    <property type="term" value="F:RNA polymerase II cis-regulatory region sequence-specific DNA binding"/>
    <property type="evidence" value="ECO:0007669"/>
    <property type="project" value="TreeGrafter"/>
</dbReference>
<keyword evidence="8" id="KW-1185">Reference proteome</keyword>
<dbReference type="GO" id="GO:0016602">
    <property type="term" value="C:CCAAT-binding factor complex"/>
    <property type="evidence" value="ECO:0007669"/>
    <property type="project" value="InterPro"/>
</dbReference>
<dbReference type="GO" id="GO:0001228">
    <property type="term" value="F:DNA-binding transcription activator activity, RNA polymerase II-specific"/>
    <property type="evidence" value="ECO:0007669"/>
    <property type="project" value="InterPro"/>
</dbReference>
<gene>
    <name evidence="7" type="ORF">C5167_022453</name>
</gene>
<dbReference type="InterPro" id="IPR009072">
    <property type="entry name" value="Histone-fold"/>
</dbReference>
<keyword evidence="2" id="KW-0805">Transcription regulation</keyword>
<dbReference type="PANTHER" id="PTHR11064:SF9">
    <property type="entry name" value="NUCLEAR TRANSCRIPTION FACTOR Y SUBUNIT BETA"/>
    <property type="match status" value="1"/>
</dbReference>
<name>A0A4Y7JLS9_PAPSO</name>
<evidence type="ECO:0000256" key="4">
    <source>
        <dbReference type="ARBA" id="ARBA00023163"/>
    </source>
</evidence>
<keyword evidence="4" id="KW-0804">Transcription</keyword>
<dbReference type="Gene3D" id="1.10.20.10">
    <property type="entry name" value="Histone, subunit A"/>
    <property type="match status" value="1"/>
</dbReference>
<evidence type="ECO:0000256" key="3">
    <source>
        <dbReference type="ARBA" id="ARBA00023125"/>
    </source>
</evidence>
<organism evidence="7 8">
    <name type="scientific">Papaver somniferum</name>
    <name type="common">Opium poppy</name>
    <dbReference type="NCBI Taxonomy" id="3469"/>
    <lineage>
        <taxon>Eukaryota</taxon>
        <taxon>Viridiplantae</taxon>
        <taxon>Streptophyta</taxon>
        <taxon>Embryophyta</taxon>
        <taxon>Tracheophyta</taxon>
        <taxon>Spermatophyta</taxon>
        <taxon>Magnoliopsida</taxon>
        <taxon>Ranunculales</taxon>
        <taxon>Papaveraceae</taxon>
        <taxon>Papaveroideae</taxon>
        <taxon>Papaver</taxon>
    </lineage>
</organism>
<dbReference type="PANTHER" id="PTHR11064">
    <property type="entry name" value="CCAAT-BINDING TRANSCRIPTION FACTOR-RELATED"/>
    <property type="match status" value="1"/>
</dbReference>
<evidence type="ECO:0000256" key="1">
    <source>
        <dbReference type="ARBA" id="ARBA00009053"/>
    </source>
</evidence>
<feature type="domain" description="Transcription factor CBF/NF-Y/archaeal histone" evidence="6">
    <location>
        <begin position="21"/>
        <end position="61"/>
    </location>
</feature>
<dbReference type="SUPFAM" id="SSF47113">
    <property type="entry name" value="Histone-fold"/>
    <property type="match status" value="1"/>
</dbReference>